<dbReference type="AlphaFoldDB" id="A0A380QPJ1"/>
<evidence type="ECO:0000313" key="1">
    <source>
        <dbReference type="EMBL" id="SUQ00581.1"/>
    </source>
</evidence>
<dbReference type="Proteomes" id="UP000255169">
    <property type="component" value="Unassembled WGS sequence"/>
</dbReference>
<sequence>MVVVVKMADRRIAVYPPSETRDAIHVPGFAGNGRANGALIYALWMSNETNSFIYFC</sequence>
<keyword evidence="2" id="KW-1185">Reference proteome</keyword>
<proteinExistence type="predicted"/>
<name>A0A380QPJ1_YERRU</name>
<organism evidence="1 2">
    <name type="scientific">Yersinia ruckeri</name>
    <dbReference type="NCBI Taxonomy" id="29486"/>
    <lineage>
        <taxon>Bacteria</taxon>
        <taxon>Pseudomonadati</taxon>
        <taxon>Pseudomonadota</taxon>
        <taxon>Gammaproteobacteria</taxon>
        <taxon>Enterobacterales</taxon>
        <taxon>Yersiniaceae</taxon>
        <taxon>Yersinia</taxon>
    </lineage>
</organism>
<gene>
    <name evidence="1" type="ORF">NCTC10476_01882</name>
</gene>
<protein>
    <submittedName>
        <fullName evidence="1">Uncharacterized protein</fullName>
    </submittedName>
</protein>
<dbReference type="EMBL" id="UHJG01000001">
    <property type="protein sequence ID" value="SUQ00581.1"/>
    <property type="molecule type" value="Genomic_DNA"/>
</dbReference>
<accession>A0A380QPJ1</accession>
<evidence type="ECO:0000313" key="2">
    <source>
        <dbReference type="Proteomes" id="UP000255169"/>
    </source>
</evidence>
<reference evidence="1 2" key="1">
    <citation type="submission" date="2018-06" db="EMBL/GenBank/DDBJ databases">
        <authorList>
            <consortium name="Pathogen Informatics"/>
            <person name="Doyle S."/>
        </authorList>
    </citation>
    <scope>NUCLEOTIDE SEQUENCE [LARGE SCALE GENOMIC DNA]</scope>
    <source>
        <strain evidence="1 2">NCTC10476</strain>
    </source>
</reference>